<dbReference type="InterPro" id="IPR037150">
    <property type="entry name" value="H-NS_C_dom_sf"/>
</dbReference>
<dbReference type="AlphaFoldDB" id="A0A450Z8T9"/>
<evidence type="ECO:0000256" key="1">
    <source>
        <dbReference type="SAM" id="MobiDB-lite"/>
    </source>
</evidence>
<dbReference type="SUPFAM" id="SSF81273">
    <property type="entry name" value="H-NS histone-like proteins"/>
    <property type="match status" value="1"/>
</dbReference>
<protein>
    <submittedName>
        <fullName evidence="3">H-NS histone family protein</fullName>
    </submittedName>
</protein>
<dbReference type="Pfam" id="PF00816">
    <property type="entry name" value="Histone_HNS"/>
    <property type="match status" value="1"/>
</dbReference>
<dbReference type="Gene3D" id="4.10.430.10">
    <property type="entry name" value="Histone-like protein H-NS, C-terminal domain"/>
    <property type="match status" value="1"/>
</dbReference>
<dbReference type="EMBL" id="CAADFS010000094">
    <property type="protein sequence ID" value="VFK50221.1"/>
    <property type="molecule type" value="Genomic_DNA"/>
</dbReference>
<accession>A0A450Z8T9</accession>
<feature type="domain" description="DNA-binding protein H-NS-like C-terminal" evidence="2">
    <location>
        <begin position="2"/>
        <end position="38"/>
    </location>
</feature>
<sequence length="64" mass="7503">MRYQDPNEPNRKWSGKGRKPWWVQDALRAGKTLESLQIPDDSQQDLPFDIDDDGKDSINEEKDE</sequence>
<evidence type="ECO:0000313" key="3">
    <source>
        <dbReference type="EMBL" id="VFK50221.1"/>
    </source>
</evidence>
<name>A0A450Z8T9_9GAMM</name>
<gene>
    <name evidence="3" type="ORF">BECKTC1821D_GA0114238_109410</name>
</gene>
<dbReference type="InterPro" id="IPR027444">
    <property type="entry name" value="H-NS_C_dom"/>
</dbReference>
<evidence type="ECO:0000259" key="2">
    <source>
        <dbReference type="Pfam" id="PF00816"/>
    </source>
</evidence>
<feature type="compositionally biased region" description="Basic and acidic residues" evidence="1">
    <location>
        <begin position="55"/>
        <end position="64"/>
    </location>
</feature>
<organism evidence="3">
    <name type="scientific">Candidatus Kentrum sp. TC</name>
    <dbReference type="NCBI Taxonomy" id="2126339"/>
    <lineage>
        <taxon>Bacteria</taxon>
        <taxon>Pseudomonadati</taxon>
        <taxon>Pseudomonadota</taxon>
        <taxon>Gammaproteobacteria</taxon>
        <taxon>Candidatus Kentrum</taxon>
    </lineage>
</organism>
<dbReference type="GO" id="GO:0003677">
    <property type="term" value="F:DNA binding"/>
    <property type="evidence" value="ECO:0007669"/>
    <property type="project" value="InterPro"/>
</dbReference>
<feature type="region of interest" description="Disordered" evidence="1">
    <location>
        <begin position="33"/>
        <end position="64"/>
    </location>
</feature>
<reference evidence="3" key="1">
    <citation type="submission" date="2019-02" db="EMBL/GenBank/DDBJ databases">
        <authorList>
            <person name="Gruber-Vodicka R. H."/>
            <person name="Seah K. B. B."/>
        </authorList>
    </citation>
    <scope>NUCLEOTIDE SEQUENCE</scope>
    <source>
        <strain evidence="3">BECK_BZ123</strain>
    </source>
</reference>
<proteinExistence type="predicted"/>